<protein>
    <submittedName>
        <fullName evidence="2">NADP-dependent oxidoreductase</fullName>
    </submittedName>
</protein>
<reference evidence="2" key="1">
    <citation type="submission" date="2022-02" db="EMBL/GenBank/DDBJ databases">
        <authorList>
            <person name="Lee M."/>
            <person name="Kim S.-J."/>
            <person name="Jung M.-Y."/>
        </authorList>
    </citation>
    <scope>NUCLEOTIDE SEQUENCE</scope>
    <source>
        <strain evidence="2">JHP9</strain>
    </source>
</reference>
<dbReference type="Pfam" id="PF13602">
    <property type="entry name" value="ADH_zinc_N_2"/>
    <property type="match status" value="1"/>
</dbReference>
<dbReference type="InterPro" id="IPR020843">
    <property type="entry name" value="ER"/>
</dbReference>
<evidence type="ECO:0000313" key="2">
    <source>
        <dbReference type="EMBL" id="MCL6422616.1"/>
    </source>
</evidence>
<dbReference type="InterPro" id="IPR050700">
    <property type="entry name" value="YIM1/Zinc_Alcohol_DH_Fams"/>
</dbReference>
<dbReference type="PANTHER" id="PTHR11695:SF648">
    <property type="entry name" value="ZINC-BINDING OXIDOREDUCTASE"/>
    <property type="match status" value="1"/>
</dbReference>
<dbReference type="SMART" id="SM00829">
    <property type="entry name" value="PKS_ER"/>
    <property type="match status" value="1"/>
</dbReference>
<sequence length="336" mass="34635">MRALVFTAYGDPSVMSLTEVPAPVPAPGEVLIRVTAAGLNPVDALQREGTFKAIDPYRFPKVAGNELSGVIEALGAGVTGFEVGQSVIARVGKSELGAIAQLATTSAAHVAAAPTSIPLADAAGLPLAGLTAQQALGPDHLDVRAGERLLITGAAGGVGQIAVQLAVALGAEVTVTASPEGAEILRGLGAAHVIDYRERTVSEGPERFDKVLDLVGGDTVSDALHALEPGGALVTISGPPSPGSLTVIAAPSRRWVAAIVERAASRRIRRTARALGVSYEFFLMHPDGAGLAALVREVDAGRLSVPIDSRFPLEEYRAAFERLESRRSKGKVALQS</sequence>
<organism evidence="2 3">
    <name type="scientific">Brachybacterium equifaecis</name>
    <dbReference type="NCBI Taxonomy" id="2910770"/>
    <lineage>
        <taxon>Bacteria</taxon>
        <taxon>Bacillati</taxon>
        <taxon>Actinomycetota</taxon>
        <taxon>Actinomycetes</taxon>
        <taxon>Micrococcales</taxon>
        <taxon>Dermabacteraceae</taxon>
        <taxon>Brachybacterium</taxon>
    </lineage>
</organism>
<dbReference type="InterPro" id="IPR036291">
    <property type="entry name" value="NAD(P)-bd_dom_sf"/>
</dbReference>
<dbReference type="SUPFAM" id="SSF50129">
    <property type="entry name" value="GroES-like"/>
    <property type="match status" value="1"/>
</dbReference>
<evidence type="ECO:0000259" key="1">
    <source>
        <dbReference type="SMART" id="SM00829"/>
    </source>
</evidence>
<keyword evidence="3" id="KW-1185">Reference proteome</keyword>
<dbReference type="Proteomes" id="UP001203761">
    <property type="component" value="Unassembled WGS sequence"/>
</dbReference>
<dbReference type="CDD" id="cd05289">
    <property type="entry name" value="MDR_like_2"/>
    <property type="match status" value="1"/>
</dbReference>
<dbReference type="Pfam" id="PF08240">
    <property type="entry name" value="ADH_N"/>
    <property type="match status" value="1"/>
</dbReference>
<dbReference type="Gene3D" id="3.40.50.720">
    <property type="entry name" value="NAD(P)-binding Rossmann-like Domain"/>
    <property type="match status" value="1"/>
</dbReference>
<dbReference type="InterPro" id="IPR011032">
    <property type="entry name" value="GroES-like_sf"/>
</dbReference>
<dbReference type="RefSeq" id="WP_249736710.1">
    <property type="nucleotide sequence ID" value="NZ_JAKNCJ010000001.1"/>
</dbReference>
<dbReference type="InterPro" id="IPR013154">
    <property type="entry name" value="ADH-like_N"/>
</dbReference>
<proteinExistence type="predicted"/>
<accession>A0ABT0QY76</accession>
<feature type="domain" description="Enoyl reductase (ER)" evidence="1">
    <location>
        <begin position="10"/>
        <end position="334"/>
    </location>
</feature>
<dbReference type="PANTHER" id="PTHR11695">
    <property type="entry name" value="ALCOHOL DEHYDROGENASE RELATED"/>
    <property type="match status" value="1"/>
</dbReference>
<comment type="caution">
    <text evidence="2">The sequence shown here is derived from an EMBL/GenBank/DDBJ whole genome shotgun (WGS) entry which is preliminary data.</text>
</comment>
<dbReference type="SUPFAM" id="SSF51735">
    <property type="entry name" value="NAD(P)-binding Rossmann-fold domains"/>
    <property type="match status" value="1"/>
</dbReference>
<dbReference type="Gene3D" id="3.90.180.10">
    <property type="entry name" value="Medium-chain alcohol dehydrogenases, catalytic domain"/>
    <property type="match status" value="1"/>
</dbReference>
<gene>
    <name evidence="2" type="ORF">Bequi_04315</name>
</gene>
<name>A0ABT0QY76_9MICO</name>
<evidence type="ECO:0000313" key="3">
    <source>
        <dbReference type="Proteomes" id="UP001203761"/>
    </source>
</evidence>
<dbReference type="EMBL" id="JAKNCJ010000001">
    <property type="protein sequence ID" value="MCL6422616.1"/>
    <property type="molecule type" value="Genomic_DNA"/>
</dbReference>